<evidence type="ECO:0000259" key="2">
    <source>
        <dbReference type="Pfam" id="PF01882"/>
    </source>
</evidence>
<evidence type="ECO:0000256" key="1">
    <source>
        <dbReference type="SAM" id="MobiDB-lite"/>
    </source>
</evidence>
<sequence>MSDVPAGSGPQELRRELPAWVPTAAQGRAVAVSGLGLLVAVLAHRADVLVLVTPLLLVAAWARLARPSGTPTVVTRLGRRTAPEGTVLRWDAAVELPAHAEDAVVGLAPSLFVEDGLVTGSRGLAREDAVPPPDDPEPGDTNRIRPARLASGPEPSEANPIRVDDGTRVVRTAAAVRLTRWGRRTVGPEAVLVLGPFAGYRSGPVELTARDAVALPASSTFDGTAPLPHPEGLVGVHRSSRQGSGGEFATLRPFQPGDRLRRIRWPVSLRTGTLHVATTFADQDTAVVLVVDAFSDLGPREGVDGRATSLDLTVRAAAAVAAHHLGAGDRVGLRVVGSSTVRRLPTASGSRQLRRVLDSLAALEAATERVDDGEWATAGIPSGALVVVLSPLVDPSMVAAVGRLGSRGLTTVVVDTMPEHLWEQQDDPYAALAWRLRRVTRSAQLDRLFDLGVPTVPWRGPGSLDAVLRDLSRRTRAPRVARR</sequence>
<organism evidence="3 4">
    <name type="scientific">Lapillicoccus jejuensis</name>
    <dbReference type="NCBI Taxonomy" id="402171"/>
    <lineage>
        <taxon>Bacteria</taxon>
        <taxon>Bacillati</taxon>
        <taxon>Actinomycetota</taxon>
        <taxon>Actinomycetes</taxon>
        <taxon>Micrococcales</taxon>
        <taxon>Intrasporangiaceae</taxon>
        <taxon>Lapillicoccus</taxon>
    </lineage>
</organism>
<accession>A0A542DVG7</accession>
<dbReference type="EMBL" id="VFMN01000001">
    <property type="protein sequence ID" value="TQJ07090.1"/>
    <property type="molecule type" value="Genomic_DNA"/>
</dbReference>
<protein>
    <submittedName>
        <fullName evidence="3">Uncharacterized protein (DUF58 family)</fullName>
    </submittedName>
</protein>
<dbReference type="AlphaFoldDB" id="A0A542DVG7"/>
<comment type="caution">
    <text evidence="3">The sequence shown here is derived from an EMBL/GenBank/DDBJ whole genome shotgun (WGS) entry which is preliminary data.</text>
</comment>
<dbReference type="InterPro" id="IPR002881">
    <property type="entry name" value="DUF58"/>
</dbReference>
<gene>
    <name evidence="3" type="ORF">FB458_0137</name>
</gene>
<name>A0A542DVG7_9MICO</name>
<dbReference type="PANTHER" id="PTHR33608">
    <property type="entry name" value="BLL2464 PROTEIN"/>
    <property type="match status" value="1"/>
</dbReference>
<dbReference type="Pfam" id="PF01882">
    <property type="entry name" value="DUF58"/>
    <property type="match status" value="1"/>
</dbReference>
<feature type="domain" description="DUF58" evidence="2">
    <location>
        <begin position="251"/>
        <end position="418"/>
    </location>
</feature>
<dbReference type="PANTHER" id="PTHR33608:SF14">
    <property type="entry name" value="POSSIBLE CONSERVED SECRETED PROTEIN"/>
    <property type="match status" value="1"/>
</dbReference>
<proteinExistence type="predicted"/>
<reference evidence="3 4" key="1">
    <citation type="submission" date="2019-06" db="EMBL/GenBank/DDBJ databases">
        <title>Sequencing the genomes of 1000 actinobacteria strains.</title>
        <authorList>
            <person name="Klenk H.-P."/>
        </authorList>
    </citation>
    <scope>NUCLEOTIDE SEQUENCE [LARGE SCALE GENOMIC DNA]</scope>
    <source>
        <strain evidence="3 4">DSM 18607</strain>
    </source>
</reference>
<keyword evidence="4" id="KW-1185">Reference proteome</keyword>
<dbReference type="RefSeq" id="WP_141845877.1">
    <property type="nucleotide sequence ID" value="NZ_BAAAPR010000018.1"/>
</dbReference>
<dbReference type="OrthoDB" id="9776116at2"/>
<evidence type="ECO:0000313" key="4">
    <source>
        <dbReference type="Proteomes" id="UP000317893"/>
    </source>
</evidence>
<evidence type="ECO:0000313" key="3">
    <source>
        <dbReference type="EMBL" id="TQJ07090.1"/>
    </source>
</evidence>
<feature type="region of interest" description="Disordered" evidence="1">
    <location>
        <begin position="123"/>
        <end position="161"/>
    </location>
</feature>
<dbReference type="Proteomes" id="UP000317893">
    <property type="component" value="Unassembled WGS sequence"/>
</dbReference>